<dbReference type="EMBL" id="MIHC01000072">
    <property type="protein sequence ID" value="ODQ99823.1"/>
    <property type="molecule type" value="Genomic_DNA"/>
</dbReference>
<keyword evidence="1" id="KW-0808">Transferase</keyword>
<dbReference type="InterPro" id="IPR007235">
    <property type="entry name" value="Glyco_trans_28_C"/>
</dbReference>
<evidence type="ECO:0000256" key="1">
    <source>
        <dbReference type="ARBA" id="ARBA00022679"/>
    </source>
</evidence>
<evidence type="ECO:0000313" key="3">
    <source>
        <dbReference type="EMBL" id="ODQ99823.1"/>
    </source>
</evidence>
<dbReference type="Pfam" id="PF04101">
    <property type="entry name" value="Glyco_tran_28_C"/>
    <property type="match status" value="1"/>
</dbReference>
<dbReference type="GO" id="GO:0016758">
    <property type="term" value="F:hexosyltransferase activity"/>
    <property type="evidence" value="ECO:0007669"/>
    <property type="project" value="InterPro"/>
</dbReference>
<proteinExistence type="predicted"/>
<protein>
    <recommendedName>
        <fullName evidence="2">Glycosyl transferase family 28 C-terminal domain-containing protein</fullName>
    </recommendedName>
</protein>
<organism evidence="3 4">
    <name type="scientific">Mycobacterium sherrisii</name>
    <dbReference type="NCBI Taxonomy" id="243061"/>
    <lineage>
        <taxon>Bacteria</taxon>
        <taxon>Bacillati</taxon>
        <taxon>Actinomycetota</taxon>
        <taxon>Actinomycetes</taxon>
        <taxon>Mycobacteriales</taxon>
        <taxon>Mycobacteriaceae</taxon>
        <taxon>Mycobacterium</taxon>
        <taxon>Mycobacterium simiae complex</taxon>
    </lineage>
</organism>
<dbReference type="AlphaFoldDB" id="A0A1E3SCG2"/>
<keyword evidence="4" id="KW-1185">Reference proteome</keyword>
<dbReference type="SUPFAM" id="SSF53756">
    <property type="entry name" value="UDP-Glycosyltransferase/glycogen phosphorylase"/>
    <property type="match status" value="1"/>
</dbReference>
<dbReference type="PANTHER" id="PTHR21015:SF22">
    <property type="entry name" value="GLYCOSYLTRANSFERASE"/>
    <property type="match status" value="1"/>
</dbReference>
<feature type="domain" description="Glycosyl transferase family 28 C-terminal" evidence="2">
    <location>
        <begin position="181"/>
        <end position="234"/>
    </location>
</feature>
<gene>
    <name evidence="3" type="ORF">BHQ21_24945</name>
</gene>
<sequence length="287" mass="30974">MNLPRDDRSERVCHPTAHGGLHWAPHHDAGYGARMDAVARWVAAEQPRAFVSDVSVELALFVRLLGVPVIVMALPGNRTDGPHELVHRIADHIVAAWPREVDEPSWLRPHAAKTSYVGGISRFEGRDRAAIRSDQQLRVLVLGGADGDFDGASAGAPRCAGTTWTVLGGTSGWVADPWPQICAADLVVTHAGQSCIADIAAAGRPAVVIPQPRPFDEQHATATALQRHRLATVLPGWPDDREWPDVLLRALSSESRDWQRWQVQGAAARAARAIETTAAHHATLAAV</sequence>
<dbReference type="PANTHER" id="PTHR21015">
    <property type="entry name" value="UDP-N-ACETYLGLUCOSAMINE--N-ACETYLMURAMYL-(PENTAPEPTIDE) PYROPHOSPHORYL-UNDECAPRENOL N-ACETYLGLUCOSAMINE TRANSFERASE 1"/>
    <property type="match status" value="1"/>
</dbReference>
<dbReference type="Gene3D" id="3.40.50.2000">
    <property type="entry name" value="Glycogen Phosphorylase B"/>
    <property type="match status" value="1"/>
</dbReference>
<evidence type="ECO:0000259" key="2">
    <source>
        <dbReference type="Pfam" id="PF04101"/>
    </source>
</evidence>
<reference evidence="4" key="1">
    <citation type="submission" date="2016-09" db="EMBL/GenBank/DDBJ databases">
        <authorList>
            <person name="Greninger A.L."/>
            <person name="Jerome K.R."/>
            <person name="Mcnair B."/>
            <person name="Wallis C."/>
            <person name="Fang F."/>
        </authorList>
    </citation>
    <scope>NUCLEOTIDE SEQUENCE [LARGE SCALE GENOMIC DNA]</scope>
    <source>
        <strain evidence="4">BC1_M4</strain>
    </source>
</reference>
<dbReference type="STRING" id="243061.AWC25_11590"/>
<evidence type="ECO:0000313" key="4">
    <source>
        <dbReference type="Proteomes" id="UP000094224"/>
    </source>
</evidence>
<name>A0A1E3SCG2_9MYCO</name>
<dbReference type="Proteomes" id="UP000094224">
    <property type="component" value="Unassembled WGS sequence"/>
</dbReference>
<comment type="caution">
    <text evidence="3">The sequence shown here is derived from an EMBL/GenBank/DDBJ whole genome shotgun (WGS) entry which is preliminary data.</text>
</comment>
<dbReference type="RefSeq" id="WP_069402960.1">
    <property type="nucleotide sequence ID" value="NZ_MIHC01000072.1"/>
</dbReference>
<accession>A0A1E3SCG2</accession>